<evidence type="ECO:0000256" key="2">
    <source>
        <dbReference type="PROSITE-ProRule" id="PRU00708"/>
    </source>
</evidence>
<dbReference type="InterPro" id="IPR051222">
    <property type="entry name" value="PPR/CCM1_RNA-binding"/>
</dbReference>
<evidence type="ECO:0008006" key="5">
    <source>
        <dbReference type="Google" id="ProtNLM"/>
    </source>
</evidence>
<dbReference type="PANTHER" id="PTHR47942">
    <property type="entry name" value="TETRATRICOPEPTIDE REPEAT (TPR)-LIKE SUPERFAMILY PROTEIN-RELATED"/>
    <property type="match status" value="1"/>
</dbReference>
<feature type="repeat" description="PPR" evidence="2">
    <location>
        <begin position="525"/>
        <end position="559"/>
    </location>
</feature>
<feature type="repeat" description="PPR" evidence="2">
    <location>
        <begin position="490"/>
        <end position="524"/>
    </location>
</feature>
<feature type="compositionally biased region" description="Pro residues" evidence="3">
    <location>
        <begin position="117"/>
        <end position="126"/>
    </location>
</feature>
<dbReference type="EMBL" id="HBFO01004634">
    <property type="protein sequence ID" value="CAD8812103.1"/>
    <property type="molecule type" value="Transcribed_RNA"/>
</dbReference>
<evidence type="ECO:0000256" key="3">
    <source>
        <dbReference type="SAM" id="MobiDB-lite"/>
    </source>
</evidence>
<evidence type="ECO:0000256" key="1">
    <source>
        <dbReference type="ARBA" id="ARBA00022737"/>
    </source>
</evidence>
<feature type="compositionally biased region" description="Gly residues" evidence="3">
    <location>
        <begin position="59"/>
        <end position="77"/>
    </location>
</feature>
<dbReference type="InterPro" id="IPR011990">
    <property type="entry name" value="TPR-like_helical_dom_sf"/>
</dbReference>
<reference evidence="4" key="1">
    <citation type="submission" date="2021-01" db="EMBL/GenBank/DDBJ databases">
        <authorList>
            <person name="Corre E."/>
            <person name="Pelletier E."/>
            <person name="Niang G."/>
            <person name="Scheremetjew M."/>
            <person name="Finn R."/>
            <person name="Kale V."/>
            <person name="Holt S."/>
            <person name="Cochrane G."/>
            <person name="Meng A."/>
            <person name="Brown T."/>
            <person name="Cohen L."/>
        </authorList>
    </citation>
    <scope>NUCLEOTIDE SEQUENCE</scope>
    <source>
        <strain evidence="4">Clade-D-RCC1621</strain>
    </source>
</reference>
<organism evidence="4">
    <name type="scientific">Ostreococcus mediterraneus</name>
    <dbReference type="NCBI Taxonomy" id="1486918"/>
    <lineage>
        <taxon>Eukaryota</taxon>
        <taxon>Viridiplantae</taxon>
        <taxon>Chlorophyta</taxon>
        <taxon>Mamiellophyceae</taxon>
        <taxon>Mamiellales</taxon>
        <taxon>Bathycoccaceae</taxon>
        <taxon>Ostreococcus</taxon>
    </lineage>
</organism>
<protein>
    <recommendedName>
        <fullName evidence="5">Pentacotripeptide-repeat region of PRORP domain-containing protein</fullName>
    </recommendedName>
</protein>
<dbReference type="Pfam" id="PF13812">
    <property type="entry name" value="PPR_3"/>
    <property type="match status" value="1"/>
</dbReference>
<keyword evidence="1" id="KW-0677">Repeat</keyword>
<proteinExistence type="predicted"/>
<accession>A0A7S0WH10</accession>
<feature type="region of interest" description="Disordered" evidence="3">
    <location>
        <begin position="184"/>
        <end position="226"/>
    </location>
</feature>
<dbReference type="Pfam" id="PF13041">
    <property type="entry name" value="PPR_2"/>
    <property type="match status" value="2"/>
</dbReference>
<sequence>MARTLAPPRGDAHHHRARVRSRRAAVVARSRAWRRSVDSREHMRSAFDEDADDDDDAGDVGGSSRDGGGGDAYGRGGATSRRRPSVSSAYGVARSGVGVNERERSDGSRNASSSVPPATPIAPSPQPQQRYYDGSSAGGGRGARTAGMNRRQKYVMARGAGAASTTTHREKRTVEGEMDLRATKSSHGAVARHINAQKPSVRGGGRGAGQQQYNAQPQHNPQQKPPLRAGERIVLAMESIETPAAGERIAWDVVGAAVNPQGAQFKFSTSTLNFAIKELGERGSFDRAYALYLWMSRKRGRFAPNEFTYVALAGAAQTSNHVRMVQSLWRKLIEDTIDGEENASTTLVCNEIASAVIAALNRASDWSGAYQVFKDMREKGKARNLYTYTAVLTALRDEAKADEAMAVLNDMRAEPGVQPTSLAFALTLSAFDNSRRWIEGNALAMRIKQYDVRPDTTLMHAIITMAGRAGDMAHASDVFNAMRQSTMIVTTYTFNALLGGYARYGDWDGCVEVYDEMKRSRLQPDSYTFTQLISAAERSGEYVAADGVWAEMLRARIIPHTVMCGAYIHCLGCQSRDLEAEAVMEKMRNFWDVPRNAAVYNALIGAHVRSGEVTRALSVLEEMQRIDGLMPTEITFAVLIRACQESALTKRAADLESMRDSLANAGQLVQDLSGAGSSM</sequence>
<evidence type="ECO:0000313" key="4">
    <source>
        <dbReference type="EMBL" id="CAD8812103.1"/>
    </source>
</evidence>
<dbReference type="Gene3D" id="1.25.40.10">
    <property type="entry name" value="Tetratricopeptide repeat domain"/>
    <property type="match status" value="4"/>
</dbReference>
<feature type="repeat" description="PPR" evidence="2">
    <location>
        <begin position="596"/>
        <end position="626"/>
    </location>
</feature>
<gene>
    <name evidence="4" type="ORF">OMED0930_LOCUS3197</name>
</gene>
<dbReference type="PROSITE" id="PS51375">
    <property type="entry name" value="PPR"/>
    <property type="match status" value="3"/>
</dbReference>
<name>A0A7S0WH10_9CHLO</name>
<dbReference type="InterPro" id="IPR002885">
    <property type="entry name" value="PPR_rpt"/>
</dbReference>
<feature type="compositionally biased region" description="Acidic residues" evidence="3">
    <location>
        <begin position="48"/>
        <end position="58"/>
    </location>
</feature>
<dbReference type="PANTHER" id="PTHR47942:SF63">
    <property type="entry name" value="PENTATRICOPEPTIDE REPEAT-CONTAINING PROTEIN"/>
    <property type="match status" value="1"/>
</dbReference>
<dbReference type="NCBIfam" id="TIGR00756">
    <property type="entry name" value="PPR"/>
    <property type="match status" value="3"/>
</dbReference>
<feature type="compositionally biased region" description="Basic and acidic residues" evidence="3">
    <location>
        <begin position="35"/>
        <end position="47"/>
    </location>
</feature>
<feature type="compositionally biased region" description="Polar residues" evidence="3">
    <location>
        <begin position="213"/>
        <end position="222"/>
    </location>
</feature>
<feature type="compositionally biased region" description="Basic residues" evidence="3">
    <location>
        <begin position="12"/>
        <end position="23"/>
    </location>
</feature>
<dbReference type="AlphaFoldDB" id="A0A7S0WH10"/>
<feature type="region of interest" description="Disordered" evidence="3">
    <location>
        <begin position="1"/>
        <end position="148"/>
    </location>
</feature>